<comment type="caution">
    <text evidence="1">The sequence shown here is derived from an EMBL/GenBank/DDBJ whole genome shotgun (WGS) entry which is preliminary data.</text>
</comment>
<reference evidence="1 2" key="1">
    <citation type="submission" date="2015-09" db="EMBL/GenBank/DDBJ databases">
        <title>Genome sequencing project for genomic taxonomy and phylogenomics of Bacillus-like bacteria.</title>
        <authorList>
            <person name="Liu B."/>
            <person name="Wang J."/>
            <person name="Zhu Y."/>
            <person name="Liu G."/>
            <person name="Chen Q."/>
            <person name="Chen Z."/>
            <person name="Lan J."/>
            <person name="Che J."/>
            <person name="Ge C."/>
            <person name="Shi H."/>
            <person name="Pan Z."/>
            <person name="Liu X."/>
        </authorList>
    </citation>
    <scope>NUCLEOTIDE SEQUENCE [LARGE SCALE GENOMIC DNA]</scope>
    <source>
        <strain evidence="1 2">DSM 19153</strain>
    </source>
</reference>
<keyword evidence="2" id="KW-1185">Reference proteome</keyword>
<dbReference type="AlphaFoldDB" id="A0A9D5DND3"/>
<dbReference type="EMBL" id="LJJD01000016">
    <property type="protein sequence ID" value="KQL57249.1"/>
    <property type="molecule type" value="Genomic_DNA"/>
</dbReference>
<accession>A0A9D5DND3</accession>
<organism evidence="1 2">
    <name type="scientific">Alkalicoccobacillus plakortidis</name>
    <dbReference type="NCBI Taxonomy" id="444060"/>
    <lineage>
        <taxon>Bacteria</taxon>
        <taxon>Bacillati</taxon>
        <taxon>Bacillota</taxon>
        <taxon>Bacilli</taxon>
        <taxon>Bacillales</taxon>
        <taxon>Bacillaceae</taxon>
        <taxon>Alkalicoccobacillus</taxon>
    </lineage>
</organism>
<protein>
    <submittedName>
        <fullName evidence="1">Uncharacterized protein</fullName>
    </submittedName>
</protein>
<dbReference type="Proteomes" id="UP000051061">
    <property type="component" value="Unassembled WGS sequence"/>
</dbReference>
<evidence type="ECO:0000313" key="2">
    <source>
        <dbReference type="Proteomes" id="UP000051061"/>
    </source>
</evidence>
<proteinExistence type="predicted"/>
<sequence>MIETLRKILWETTYLNPVTPNELFSLKNDEGYLDVLKKTTMRGFEIVVNFYDDDDFVTTYYTFDEDEKVQLIQMDEFGEITVIFDRQQQIKHVLRKINECKVSS</sequence>
<gene>
    <name evidence="1" type="ORF">AN965_09890</name>
</gene>
<evidence type="ECO:0000313" key="1">
    <source>
        <dbReference type="EMBL" id="KQL57249.1"/>
    </source>
</evidence>
<name>A0A9D5DND3_9BACI</name>